<keyword evidence="8" id="KW-1185">Reference proteome</keyword>
<dbReference type="EC" id="4.4.1.13" evidence="2"/>
<proteinExistence type="inferred from homology"/>
<dbReference type="InterPro" id="IPR015421">
    <property type="entry name" value="PyrdxlP-dep_Trfase_major"/>
</dbReference>
<dbReference type="Gene3D" id="3.90.1150.10">
    <property type="entry name" value="Aspartate Aminotransferase, domain 1"/>
    <property type="match status" value="1"/>
</dbReference>
<comment type="caution">
    <text evidence="7">The sequence shown here is derived from an EMBL/GenBank/DDBJ whole genome shotgun (WGS) entry which is preliminary data.</text>
</comment>
<evidence type="ECO:0000256" key="5">
    <source>
        <dbReference type="ARBA" id="ARBA00037974"/>
    </source>
</evidence>
<dbReference type="Pfam" id="PF00155">
    <property type="entry name" value="Aminotran_1_2"/>
    <property type="match status" value="1"/>
</dbReference>
<evidence type="ECO:0000256" key="1">
    <source>
        <dbReference type="ARBA" id="ARBA00001933"/>
    </source>
</evidence>
<dbReference type="SUPFAM" id="SSF53383">
    <property type="entry name" value="PLP-dependent transferases"/>
    <property type="match status" value="1"/>
</dbReference>
<dbReference type="RefSeq" id="WP_377290980.1">
    <property type="nucleotide sequence ID" value="NZ_JBHSBM010000025.1"/>
</dbReference>
<dbReference type="EMBL" id="JBHSBM010000025">
    <property type="protein sequence ID" value="MFC4061102.1"/>
    <property type="molecule type" value="Genomic_DNA"/>
</dbReference>
<dbReference type="PANTHER" id="PTHR43525">
    <property type="entry name" value="PROTEIN MALY"/>
    <property type="match status" value="1"/>
</dbReference>
<organism evidence="7 8">
    <name type="scientific">Planomonospora corallina</name>
    <dbReference type="NCBI Taxonomy" id="1806052"/>
    <lineage>
        <taxon>Bacteria</taxon>
        <taxon>Bacillati</taxon>
        <taxon>Actinomycetota</taxon>
        <taxon>Actinomycetes</taxon>
        <taxon>Streptosporangiales</taxon>
        <taxon>Streptosporangiaceae</taxon>
        <taxon>Planomonospora</taxon>
    </lineage>
</organism>
<dbReference type="Gene3D" id="3.40.640.10">
    <property type="entry name" value="Type I PLP-dependent aspartate aminotransferase-like (Major domain)"/>
    <property type="match status" value="1"/>
</dbReference>
<sequence length="388" mass="42035">MSDLPDMNDLTLEDLTTRDGAKWSLAGPGVIPAWVADMDFPVAPAVREALLRRANGDLGYPAWLDQLGDGPLAGAFAERMERRYGWQADPGHVRSFTDINQALQVVLHLTTRPGDMVALHVPAYPPFLQTLADMDRPPLPVPMEPSGDSWGFDLDALAARLAEGRCRVLLLVNPQNPTGRSFTRAELTGLAELAERHDLLVVSDEIHADLTHGPAGHVPFATLLPERTVTLTSATKAFNLGGIRCSVAHLGPSAVRAALTAQPRHLYGAAHVFGVDATVAAWRDGDGWLERARAVLDRNRRLVAERLPEGVGYRVPDATYLAWLDFRTLGLGEDPAEFLNREARVMLSAGPSFGPGGEGFARLNFATSEPVLSEILDRVARAVKAFSP</sequence>
<keyword evidence="4 7" id="KW-0456">Lyase</keyword>
<feature type="domain" description="Aminotransferase class I/classII large" evidence="6">
    <location>
        <begin position="39"/>
        <end position="378"/>
    </location>
</feature>
<reference evidence="8" key="1">
    <citation type="journal article" date="2019" name="Int. J. Syst. Evol. Microbiol.">
        <title>The Global Catalogue of Microorganisms (GCM) 10K type strain sequencing project: providing services to taxonomists for standard genome sequencing and annotation.</title>
        <authorList>
            <consortium name="The Broad Institute Genomics Platform"/>
            <consortium name="The Broad Institute Genome Sequencing Center for Infectious Disease"/>
            <person name="Wu L."/>
            <person name="Ma J."/>
        </authorList>
    </citation>
    <scope>NUCLEOTIDE SEQUENCE [LARGE SCALE GENOMIC DNA]</scope>
    <source>
        <strain evidence="8">TBRC 4489</strain>
    </source>
</reference>
<evidence type="ECO:0000256" key="4">
    <source>
        <dbReference type="ARBA" id="ARBA00023239"/>
    </source>
</evidence>
<dbReference type="CDD" id="cd00609">
    <property type="entry name" value="AAT_like"/>
    <property type="match status" value="1"/>
</dbReference>
<keyword evidence="3" id="KW-0663">Pyridoxal phosphate</keyword>
<dbReference type="InterPro" id="IPR015422">
    <property type="entry name" value="PyrdxlP-dep_Trfase_small"/>
</dbReference>
<dbReference type="InterPro" id="IPR051798">
    <property type="entry name" value="Class-II_PLP-Dep_Aminotrans"/>
</dbReference>
<evidence type="ECO:0000256" key="2">
    <source>
        <dbReference type="ARBA" id="ARBA00012224"/>
    </source>
</evidence>
<dbReference type="InterPro" id="IPR015424">
    <property type="entry name" value="PyrdxlP-dep_Trfase"/>
</dbReference>
<gene>
    <name evidence="7" type="ORF">ACFOWE_22610</name>
</gene>
<comment type="similarity">
    <text evidence="5">Belongs to the class-II pyridoxal-phosphate-dependent aminotransferase family. MalY/PatB cystathionine beta-lyase subfamily.</text>
</comment>
<dbReference type="Proteomes" id="UP001595850">
    <property type="component" value="Unassembled WGS sequence"/>
</dbReference>
<evidence type="ECO:0000313" key="8">
    <source>
        <dbReference type="Proteomes" id="UP001595850"/>
    </source>
</evidence>
<accession>A0ABV8IAR1</accession>
<evidence type="ECO:0000313" key="7">
    <source>
        <dbReference type="EMBL" id="MFC4061102.1"/>
    </source>
</evidence>
<evidence type="ECO:0000256" key="3">
    <source>
        <dbReference type="ARBA" id="ARBA00022898"/>
    </source>
</evidence>
<dbReference type="PANTHER" id="PTHR43525:SF2">
    <property type="entry name" value="CYSTATHIONINE BETA-LYASE-RELATED"/>
    <property type="match status" value="1"/>
</dbReference>
<name>A0ABV8IAR1_9ACTN</name>
<dbReference type="InterPro" id="IPR004839">
    <property type="entry name" value="Aminotransferase_I/II_large"/>
</dbReference>
<comment type="cofactor">
    <cofactor evidence="1">
        <name>pyridoxal 5'-phosphate</name>
        <dbReference type="ChEBI" id="CHEBI:597326"/>
    </cofactor>
</comment>
<dbReference type="GO" id="GO:0047804">
    <property type="term" value="F:cysteine-S-conjugate beta-lyase activity"/>
    <property type="evidence" value="ECO:0007669"/>
    <property type="project" value="UniProtKB-EC"/>
</dbReference>
<protein>
    <recommendedName>
        <fullName evidence="2">cysteine-S-conjugate beta-lyase</fullName>
        <ecNumber evidence="2">4.4.1.13</ecNumber>
    </recommendedName>
</protein>
<evidence type="ECO:0000259" key="6">
    <source>
        <dbReference type="Pfam" id="PF00155"/>
    </source>
</evidence>